<comment type="caution">
    <text evidence="2">The sequence shown here is derived from an EMBL/GenBank/DDBJ whole genome shotgun (WGS) entry which is preliminary data.</text>
</comment>
<dbReference type="RefSeq" id="WP_379099950.1">
    <property type="nucleotide sequence ID" value="NZ_JBHUGZ010000011.1"/>
</dbReference>
<reference evidence="4" key="2">
    <citation type="journal article" date="2019" name="Int. J. Syst. Evol. Microbiol.">
        <title>The Global Catalogue of Microorganisms (GCM) 10K type strain sequencing project: providing services to taxonomists for standard genome sequencing and annotation.</title>
        <authorList>
            <consortium name="The Broad Institute Genomics Platform"/>
            <consortium name="The Broad Institute Genome Sequencing Center for Infectious Disease"/>
            <person name="Wu L."/>
            <person name="Ma J."/>
        </authorList>
    </citation>
    <scope>NUCLEOTIDE SEQUENCE [LARGE SCALE GENOMIC DNA]</scope>
    <source>
        <strain evidence="4">CGMCC 1.16225</strain>
    </source>
</reference>
<feature type="region of interest" description="Disordered" evidence="1">
    <location>
        <begin position="1"/>
        <end position="21"/>
    </location>
</feature>
<evidence type="ECO:0000313" key="2">
    <source>
        <dbReference type="EMBL" id="MFD1984204.1"/>
    </source>
</evidence>
<organism evidence="2 4">
    <name type="scientific">Mesorhizobium newzealandense</name>
    <dbReference type="NCBI Taxonomy" id="1300302"/>
    <lineage>
        <taxon>Bacteria</taxon>
        <taxon>Pseudomonadati</taxon>
        <taxon>Pseudomonadota</taxon>
        <taxon>Alphaproteobacteria</taxon>
        <taxon>Hyphomicrobiales</taxon>
        <taxon>Phyllobacteriaceae</taxon>
        <taxon>Mesorhizobium</taxon>
    </lineage>
</organism>
<name>A0ABW4UBE9_9HYPH</name>
<sequence length="97" mass="10290">MSDLQKFKGSVKFMTKRGRPNRAAASAKALAKVNVDAVNPLQILREIASDSSAPASARVAAARSLLAHLGKQPEQGTAPELDAVSRRALRILEGGRK</sequence>
<reference evidence="2" key="3">
    <citation type="submission" date="2024-09" db="EMBL/GenBank/DDBJ databases">
        <authorList>
            <person name="Sun Q."/>
            <person name="Mori K."/>
        </authorList>
    </citation>
    <scope>NUCLEOTIDE SEQUENCE</scope>
    <source>
        <strain evidence="2">ICMP 19545</strain>
    </source>
</reference>
<evidence type="ECO:0000313" key="3">
    <source>
        <dbReference type="EMBL" id="MFD1986816.1"/>
    </source>
</evidence>
<accession>A0ABW4UBE9</accession>
<evidence type="ECO:0000313" key="4">
    <source>
        <dbReference type="Proteomes" id="UP001597405"/>
    </source>
</evidence>
<evidence type="ECO:0000256" key="1">
    <source>
        <dbReference type="SAM" id="MobiDB-lite"/>
    </source>
</evidence>
<proteinExistence type="predicted"/>
<keyword evidence="4" id="KW-1185">Reference proteome</keyword>
<gene>
    <name evidence="2" type="ORF">ACFSOZ_16255</name>
    <name evidence="3" type="ORF">ACFSOZ_30755</name>
</gene>
<dbReference type="EMBL" id="JBHUGZ010000023">
    <property type="protein sequence ID" value="MFD1986816.1"/>
    <property type="molecule type" value="Genomic_DNA"/>
</dbReference>
<dbReference type="Proteomes" id="UP001597405">
    <property type="component" value="Unassembled WGS sequence"/>
</dbReference>
<reference evidence="2" key="1">
    <citation type="journal article" date="2014" name="Int. J. Syst. Evol. Microbiol.">
        <title>Complete genome of a new Firmicutes species belonging to the dominant human colonic microbiota ('Ruminococcus bicirculans') reveals two chromosomes and a selective capacity to utilize plant glucans.</title>
        <authorList>
            <consortium name="NISC Comparative Sequencing Program"/>
            <person name="Wegmann U."/>
            <person name="Louis P."/>
            <person name="Goesmann A."/>
            <person name="Henrissat B."/>
            <person name="Duncan S.H."/>
            <person name="Flint H.J."/>
        </authorList>
    </citation>
    <scope>NUCLEOTIDE SEQUENCE</scope>
    <source>
        <strain evidence="2">ICMP 19545</strain>
    </source>
</reference>
<dbReference type="EMBL" id="JBHUGZ010000011">
    <property type="protein sequence ID" value="MFD1984204.1"/>
    <property type="molecule type" value="Genomic_DNA"/>
</dbReference>
<protein>
    <submittedName>
        <fullName evidence="2">Uncharacterized protein</fullName>
    </submittedName>
</protein>